<evidence type="ECO:0000259" key="7">
    <source>
        <dbReference type="Pfam" id="PF02449"/>
    </source>
</evidence>
<dbReference type="Gene3D" id="3.20.20.80">
    <property type="entry name" value="Glycosidases"/>
    <property type="match status" value="1"/>
</dbReference>
<keyword evidence="5 6" id="KW-0326">Glycosidase</keyword>
<dbReference type="InterPro" id="IPR003476">
    <property type="entry name" value="Glyco_hydro_42"/>
</dbReference>
<dbReference type="Proteomes" id="UP000190827">
    <property type="component" value="Unassembled WGS sequence"/>
</dbReference>
<dbReference type="InterPro" id="IPR013529">
    <property type="entry name" value="Glyco_hydro_42_N"/>
</dbReference>
<dbReference type="Gene3D" id="2.60.40.1180">
    <property type="entry name" value="Golgi alpha-mannosidase II"/>
    <property type="match status" value="1"/>
</dbReference>
<gene>
    <name evidence="10" type="ORF">SAMN06295973_0242</name>
</gene>
<evidence type="ECO:0000256" key="4">
    <source>
        <dbReference type="ARBA" id="ARBA00022801"/>
    </source>
</evidence>
<comment type="catalytic activity">
    <reaction evidence="1 6">
        <text>Hydrolysis of terminal non-reducing beta-D-galactose residues in beta-D-galactosides.</text>
        <dbReference type="EC" id="3.2.1.23"/>
    </reaction>
</comment>
<dbReference type="SUPFAM" id="SSF51445">
    <property type="entry name" value="(Trans)glycosidases"/>
    <property type="match status" value="1"/>
</dbReference>
<dbReference type="EMBL" id="FUZO01000001">
    <property type="protein sequence ID" value="SKC37159.1"/>
    <property type="molecule type" value="Genomic_DNA"/>
</dbReference>
<feature type="domain" description="Beta-galactosidase trimerisation" evidence="8">
    <location>
        <begin position="398"/>
        <end position="596"/>
    </location>
</feature>
<dbReference type="InterPro" id="IPR013780">
    <property type="entry name" value="Glyco_hydro_b"/>
</dbReference>
<dbReference type="EC" id="3.2.1.23" evidence="3 6"/>
<evidence type="ECO:0000313" key="11">
    <source>
        <dbReference type="Proteomes" id="UP000190827"/>
    </source>
</evidence>
<dbReference type="SUPFAM" id="SSF52317">
    <property type="entry name" value="Class I glutamine amidotransferase-like"/>
    <property type="match status" value="1"/>
</dbReference>
<evidence type="ECO:0000256" key="1">
    <source>
        <dbReference type="ARBA" id="ARBA00001412"/>
    </source>
</evidence>
<dbReference type="Pfam" id="PF08533">
    <property type="entry name" value="Glyco_hydro_42C"/>
    <property type="match status" value="1"/>
</dbReference>
<feature type="domain" description="Beta-galactosidase C-terminal" evidence="9">
    <location>
        <begin position="610"/>
        <end position="665"/>
    </location>
</feature>
<dbReference type="Pfam" id="PF08532">
    <property type="entry name" value="Glyco_hydro_42M"/>
    <property type="match status" value="1"/>
</dbReference>
<reference evidence="10 11" key="1">
    <citation type="submission" date="2017-02" db="EMBL/GenBank/DDBJ databases">
        <authorList>
            <person name="Varghese N."/>
            <person name="Submissions S."/>
        </authorList>
    </citation>
    <scope>NUCLEOTIDE SEQUENCE [LARGE SCALE GENOMIC DNA]</scope>
    <source>
        <strain evidence="10 11">VKM Ac-1787</strain>
    </source>
</reference>
<keyword evidence="4 6" id="KW-0378">Hydrolase</keyword>
<dbReference type="Gene3D" id="3.40.50.880">
    <property type="match status" value="1"/>
</dbReference>
<dbReference type="RefSeq" id="WP_079704352.1">
    <property type="nucleotide sequence ID" value="NZ_FUZO01000001.1"/>
</dbReference>
<comment type="caution">
    <text evidence="10">The sequence shown here is derived from an EMBL/GenBank/DDBJ whole genome shotgun (WGS) entry which is preliminary data.</text>
</comment>
<name>A0ABY1LH24_9MICO</name>
<evidence type="ECO:0000256" key="6">
    <source>
        <dbReference type="PIRNR" id="PIRNR001084"/>
    </source>
</evidence>
<dbReference type="InterPro" id="IPR013738">
    <property type="entry name" value="Beta_galactosidase_Trimer"/>
</dbReference>
<dbReference type="PIRSF" id="PIRSF001084">
    <property type="entry name" value="B-galactosidase"/>
    <property type="match status" value="1"/>
</dbReference>
<dbReference type="InterPro" id="IPR029062">
    <property type="entry name" value="Class_I_gatase-like"/>
</dbReference>
<dbReference type="PANTHER" id="PTHR36447">
    <property type="entry name" value="BETA-GALACTOSIDASE GANA"/>
    <property type="match status" value="1"/>
</dbReference>
<proteinExistence type="inferred from homology"/>
<comment type="similarity">
    <text evidence="2 6">Belongs to the glycosyl hydrolase 42 family.</text>
</comment>
<evidence type="ECO:0000259" key="8">
    <source>
        <dbReference type="Pfam" id="PF08532"/>
    </source>
</evidence>
<evidence type="ECO:0000256" key="3">
    <source>
        <dbReference type="ARBA" id="ARBA00012756"/>
    </source>
</evidence>
<dbReference type="CDD" id="cd03143">
    <property type="entry name" value="A4_beta-galactosidase_middle_domain"/>
    <property type="match status" value="1"/>
</dbReference>
<keyword evidence="11" id="KW-1185">Reference proteome</keyword>
<sequence>MSTTPTFSHDGIAYGCDYNPEQWDRSVWREDVALMQEAGVDLVALNIFGWSHLEPRPGEFDFAGLDEILDLLHEAGIRVNLGTGTASAPPWLTFRHPEILPETEDGTTRFPGGRQAWCPSSAVFRRYALELVERVAVRYGAHPAVELWHVSNELGCHNALCYDDESAEAFRCWLRARYETIERLNTAWGTSFWSQQYSDFAEILPPRLTLSSRNPSQVIDFHRFSSDELLGYYRAELEVLRRHSSVPVTTNFMVTAHIRNLDYWQWAPEMDVVANDHYLDNRLADPTAELAFASDLTRGLAGGGAWLLMEQSTSAVNWQPQNLAKAPGEMTRNSLTHVAKGAEAICFFQWRASLQGSEKFHSALLPHAGTDSDVWREVVELGGTLDRLDEITGTRVQADVALLFSWENWWAADGESRPTHAIDHLSQVHAVHASLRRLGHTVDVVRPGADLSAYRLVVVPNLYLVRDSEAAVVSDFVAAGGHAVVTFFSGIADEEDRVRPGGYPGAFRELLGVNVEEFAPVLPGQVLTLASGRTATAWSERTRARGAEVVDSFADGPSTGRPAITRNRIAGGGDAWYLATNLDAVALDEVLRDAAAGAGALPQGDPDQPGLEVIRRADEGRSYLFLINHSTNDVELPASGRELVTGEPVDSIARVPAGAVRVIREDRTR</sequence>
<dbReference type="PANTHER" id="PTHR36447:SF1">
    <property type="entry name" value="BETA-GALACTOSIDASE GANA"/>
    <property type="match status" value="1"/>
</dbReference>
<protein>
    <recommendedName>
        <fullName evidence="3 6">Beta-galactosidase</fullName>
        <shortName evidence="6">Beta-gal</shortName>
        <ecNumber evidence="3 6">3.2.1.23</ecNumber>
    </recommendedName>
</protein>
<feature type="domain" description="Glycoside hydrolase family 42 N-terminal" evidence="7">
    <location>
        <begin position="17"/>
        <end position="387"/>
    </location>
</feature>
<organism evidence="10 11">
    <name type="scientific">Plantibacter cousiniae</name>
    <name type="common">nom. nud.</name>
    <dbReference type="NCBI Taxonomy" id="199709"/>
    <lineage>
        <taxon>Bacteria</taxon>
        <taxon>Bacillati</taxon>
        <taxon>Actinomycetota</taxon>
        <taxon>Actinomycetes</taxon>
        <taxon>Micrococcales</taxon>
        <taxon>Microbacteriaceae</taxon>
        <taxon>Plantibacter</taxon>
    </lineage>
</organism>
<evidence type="ECO:0000313" key="10">
    <source>
        <dbReference type="EMBL" id="SKC37159.1"/>
    </source>
</evidence>
<dbReference type="Pfam" id="PF02449">
    <property type="entry name" value="Glyco_hydro_42"/>
    <property type="match status" value="1"/>
</dbReference>
<evidence type="ECO:0000259" key="9">
    <source>
        <dbReference type="Pfam" id="PF08533"/>
    </source>
</evidence>
<evidence type="ECO:0000256" key="5">
    <source>
        <dbReference type="ARBA" id="ARBA00023295"/>
    </source>
</evidence>
<evidence type="ECO:0000256" key="2">
    <source>
        <dbReference type="ARBA" id="ARBA00005940"/>
    </source>
</evidence>
<dbReference type="InterPro" id="IPR013739">
    <property type="entry name" value="Beta_galactosidase_C"/>
</dbReference>
<dbReference type="InterPro" id="IPR017853">
    <property type="entry name" value="GH"/>
</dbReference>
<accession>A0ABY1LH24</accession>